<organism evidence="2 3">
    <name type="scientific">Triangularia setosa</name>
    <dbReference type="NCBI Taxonomy" id="2587417"/>
    <lineage>
        <taxon>Eukaryota</taxon>
        <taxon>Fungi</taxon>
        <taxon>Dikarya</taxon>
        <taxon>Ascomycota</taxon>
        <taxon>Pezizomycotina</taxon>
        <taxon>Sordariomycetes</taxon>
        <taxon>Sordariomycetidae</taxon>
        <taxon>Sordariales</taxon>
        <taxon>Podosporaceae</taxon>
        <taxon>Triangularia</taxon>
    </lineage>
</organism>
<comment type="caution">
    <text evidence="2">The sequence shown here is derived from an EMBL/GenBank/DDBJ whole genome shotgun (WGS) entry which is preliminary data.</text>
</comment>
<gene>
    <name evidence="2" type="ORF">QBC36DRAFT_295337</name>
</gene>
<feature type="region of interest" description="Disordered" evidence="1">
    <location>
        <begin position="166"/>
        <end position="193"/>
    </location>
</feature>
<evidence type="ECO:0000313" key="2">
    <source>
        <dbReference type="EMBL" id="KAK4171456.1"/>
    </source>
</evidence>
<dbReference type="EMBL" id="MU866561">
    <property type="protein sequence ID" value="KAK4171456.1"/>
    <property type="molecule type" value="Genomic_DNA"/>
</dbReference>
<sequence>MDAAGEEVTETLEQRAIKQKYHAMMKRLDPTGEYKVGRNHTFEPPAQVQAPETPCEPSPEDIYEVTPPVSPHTREHKTDEIIRLRHEMVKLETEDQASKQYKRYLEAKKRFDIAERKGNAYDDALKSLPKLETPRQQLDRPNAELAKNHELLTAGKKAWAGYLTKRAEQPETTPEEEARTLELEASKIKEAHS</sequence>
<dbReference type="AlphaFoldDB" id="A0AAN7A152"/>
<keyword evidence="3" id="KW-1185">Reference proteome</keyword>
<reference evidence="2" key="1">
    <citation type="journal article" date="2023" name="Mol. Phylogenet. Evol.">
        <title>Genome-scale phylogeny and comparative genomics of the fungal order Sordariales.</title>
        <authorList>
            <person name="Hensen N."/>
            <person name="Bonometti L."/>
            <person name="Westerberg I."/>
            <person name="Brannstrom I.O."/>
            <person name="Guillou S."/>
            <person name="Cros-Aarteil S."/>
            <person name="Calhoun S."/>
            <person name="Haridas S."/>
            <person name="Kuo A."/>
            <person name="Mondo S."/>
            <person name="Pangilinan J."/>
            <person name="Riley R."/>
            <person name="LaButti K."/>
            <person name="Andreopoulos B."/>
            <person name="Lipzen A."/>
            <person name="Chen C."/>
            <person name="Yan M."/>
            <person name="Daum C."/>
            <person name="Ng V."/>
            <person name="Clum A."/>
            <person name="Steindorff A."/>
            <person name="Ohm R.A."/>
            <person name="Martin F."/>
            <person name="Silar P."/>
            <person name="Natvig D.O."/>
            <person name="Lalanne C."/>
            <person name="Gautier V."/>
            <person name="Ament-Velasquez S.L."/>
            <person name="Kruys A."/>
            <person name="Hutchinson M.I."/>
            <person name="Powell A.J."/>
            <person name="Barry K."/>
            <person name="Miller A.N."/>
            <person name="Grigoriev I.V."/>
            <person name="Debuchy R."/>
            <person name="Gladieux P."/>
            <person name="Hiltunen Thoren M."/>
            <person name="Johannesson H."/>
        </authorList>
    </citation>
    <scope>NUCLEOTIDE SEQUENCE</scope>
    <source>
        <strain evidence="2">CBS 892.96</strain>
    </source>
</reference>
<evidence type="ECO:0000256" key="1">
    <source>
        <dbReference type="SAM" id="MobiDB-lite"/>
    </source>
</evidence>
<protein>
    <submittedName>
        <fullName evidence="2">Uncharacterized protein</fullName>
    </submittedName>
</protein>
<reference evidence="2" key="2">
    <citation type="submission" date="2023-05" db="EMBL/GenBank/DDBJ databases">
        <authorList>
            <consortium name="Lawrence Berkeley National Laboratory"/>
            <person name="Steindorff A."/>
            <person name="Hensen N."/>
            <person name="Bonometti L."/>
            <person name="Westerberg I."/>
            <person name="Brannstrom I.O."/>
            <person name="Guillou S."/>
            <person name="Cros-Aarteil S."/>
            <person name="Calhoun S."/>
            <person name="Haridas S."/>
            <person name="Kuo A."/>
            <person name="Mondo S."/>
            <person name="Pangilinan J."/>
            <person name="Riley R."/>
            <person name="Labutti K."/>
            <person name="Andreopoulos B."/>
            <person name="Lipzen A."/>
            <person name="Chen C."/>
            <person name="Yanf M."/>
            <person name="Daum C."/>
            <person name="Ng V."/>
            <person name="Clum A."/>
            <person name="Ohm R."/>
            <person name="Martin F."/>
            <person name="Silar P."/>
            <person name="Natvig D."/>
            <person name="Lalanne C."/>
            <person name="Gautier V."/>
            <person name="Ament-Velasquez S.L."/>
            <person name="Kruys A."/>
            <person name="Hutchinson M.I."/>
            <person name="Powell A.J."/>
            <person name="Barry K."/>
            <person name="Miller A.N."/>
            <person name="Grigoriev I.V."/>
            <person name="Debuchy R."/>
            <person name="Gladieux P."/>
            <person name="Thoren M.H."/>
            <person name="Johannesson H."/>
        </authorList>
    </citation>
    <scope>NUCLEOTIDE SEQUENCE</scope>
    <source>
        <strain evidence="2">CBS 892.96</strain>
    </source>
</reference>
<name>A0AAN7A152_9PEZI</name>
<accession>A0AAN7A152</accession>
<feature type="compositionally biased region" description="Basic and acidic residues" evidence="1">
    <location>
        <begin position="176"/>
        <end position="193"/>
    </location>
</feature>
<evidence type="ECO:0000313" key="3">
    <source>
        <dbReference type="Proteomes" id="UP001302321"/>
    </source>
</evidence>
<dbReference type="Proteomes" id="UP001302321">
    <property type="component" value="Unassembled WGS sequence"/>
</dbReference>
<proteinExistence type="predicted"/>
<feature type="region of interest" description="Disordered" evidence="1">
    <location>
        <begin position="34"/>
        <end position="76"/>
    </location>
</feature>